<evidence type="ECO:0000256" key="17">
    <source>
        <dbReference type="RuleBase" id="RU000688"/>
    </source>
</evidence>
<feature type="domain" description="G-protein coupled receptors family 1 profile" evidence="19">
    <location>
        <begin position="65"/>
        <end position="321"/>
    </location>
</feature>
<dbReference type="InParanoid" id="A0A6P7Z6Q8"/>
<evidence type="ECO:0000313" key="20">
    <source>
        <dbReference type="Proteomes" id="UP000515156"/>
    </source>
</evidence>
<evidence type="ECO:0000256" key="4">
    <source>
        <dbReference type="ARBA" id="ARBA00022553"/>
    </source>
</evidence>
<comment type="subcellular location">
    <subcellularLocation>
        <location evidence="1">Cell membrane</location>
        <topology evidence="1">Multi-pass membrane protein</topology>
    </subcellularLocation>
</comment>
<evidence type="ECO:0000256" key="14">
    <source>
        <dbReference type="ARBA" id="ARBA00023288"/>
    </source>
</evidence>
<gene>
    <name evidence="21" type="primary">BDKRB2</name>
</gene>
<keyword evidence="12" id="KW-0325">Glycoprotein</keyword>
<keyword evidence="14" id="KW-0449">Lipoprotein</keyword>
<evidence type="ECO:0000256" key="1">
    <source>
        <dbReference type="ARBA" id="ARBA00004651"/>
    </source>
</evidence>
<dbReference type="AlphaFoldDB" id="A0A6P7Z6Q8"/>
<dbReference type="Gene3D" id="1.20.1070.10">
    <property type="entry name" value="Rhodopsin 7-helix transmembrane proteins"/>
    <property type="match status" value="1"/>
</dbReference>
<evidence type="ECO:0000256" key="13">
    <source>
        <dbReference type="ARBA" id="ARBA00023224"/>
    </source>
</evidence>
<evidence type="ECO:0000256" key="3">
    <source>
        <dbReference type="ARBA" id="ARBA00022475"/>
    </source>
</evidence>
<reference evidence="21" key="1">
    <citation type="submission" date="2025-08" db="UniProtKB">
        <authorList>
            <consortium name="RefSeq"/>
        </authorList>
    </citation>
    <scope>IDENTIFICATION</scope>
</reference>
<dbReference type="GO" id="GO:0007204">
    <property type="term" value="P:positive regulation of cytosolic calcium ion concentration"/>
    <property type="evidence" value="ECO:0007669"/>
    <property type="project" value="TreeGrafter"/>
</dbReference>
<dbReference type="GO" id="GO:0006939">
    <property type="term" value="P:smooth muscle contraction"/>
    <property type="evidence" value="ECO:0007669"/>
    <property type="project" value="InterPro"/>
</dbReference>
<dbReference type="PANTHER" id="PTHR10489:SF957">
    <property type="entry name" value="B2 BRADYKININ RECEPTOR"/>
    <property type="match status" value="1"/>
</dbReference>
<comment type="similarity">
    <text evidence="17">Belongs to the G-protein coupled receptor 1 family.</text>
</comment>
<dbReference type="GeneID" id="115478044"/>
<dbReference type="CTD" id="624"/>
<accession>A0A6P7Z6Q8</accession>
<name>A0A6P7Z6Q8_9AMPH</name>
<dbReference type="PRINTS" id="PR00237">
    <property type="entry name" value="GPCRRHODOPSN"/>
</dbReference>
<keyword evidence="10" id="KW-1015">Disulfide bond</keyword>
<feature type="transmembrane region" description="Helical" evidence="18">
    <location>
        <begin position="126"/>
        <end position="144"/>
    </location>
</feature>
<evidence type="ECO:0000256" key="7">
    <source>
        <dbReference type="ARBA" id="ARBA00023040"/>
    </source>
</evidence>
<organism evidence="20 21">
    <name type="scientific">Microcaecilia unicolor</name>
    <dbReference type="NCBI Taxonomy" id="1415580"/>
    <lineage>
        <taxon>Eukaryota</taxon>
        <taxon>Metazoa</taxon>
        <taxon>Chordata</taxon>
        <taxon>Craniata</taxon>
        <taxon>Vertebrata</taxon>
        <taxon>Euteleostomi</taxon>
        <taxon>Amphibia</taxon>
        <taxon>Gymnophiona</taxon>
        <taxon>Siphonopidae</taxon>
        <taxon>Microcaecilia</taxon>
    </lineage>
</organism>
<proteinExistence type="inferred from homology"/>
<evidence type="ECO:0000259" key="19">
    <source>
        <dbReference type="PROSITE" id="PS50262"/>
    </source>
</evidence>
<evidence type="ECO:0000256" key="16">
    <source>
        <dbReference type="ARBA" id="ARBA00025954"/>
    </source>
</evidence>
<dbReference type="InterPro" id="IPR000276">
    <property type="entry name" value="GPCR_Rhodpsn"/>
</dbReference>
<comment type="subunit">
    <text evidence="16">Forms a complex with PECAM1 and GNAQ. Interacts with PECAM1.</text>
</comment>
<evidence type="ECO:0000256" key="10">
    <source>
        <dbReference type="ARBA" id="ARBA00023157"/>
    </source>
</evidence>
<dbReference type="GO" id="GO:0016493">
    <property type="term" value="F:C-C chemokine receptor activity"/>
    <property type="evidence" value="ECO:0007669"/>
    <property type="project" value="TreeGrafter"/>
</dbReference>
<dbReference type="OrthoDB" id="6076970at2759"/>
<evidence type="ECO:0000256" key="9">
    <source>
        <dbReference type="ARBA" id="ARBA00023139"/>
    </source>
</evidence>
<dbReference type="GO" id="GO:0019722">
    <property type="term" value="P:calcium-mediated signaling"/>
    <property type="evidence" value="ECO:0007669"/>
    <property type="project" value="TreeGrafter"/>
</dbReference>
<dbReference type="PRINTS" id="PR00425">
    <property type="entry name" value="BRADYKININR"/>
</dbReference>
<evidence type="ECO:0000256" key="6">
    <source>
        <dbReference type="ARBA" id="ARBA00022989"/>
    </source>
</evidence>
<dbReference type="PRINTS" id="PR00994">
    <property type="entry name" value="BRADYKINNB2R"/>
</dbReference>
<feature type="transmembrane region" description="Helical" evidence="18">
    <location>
        <begin position="215"/>
        <end position="237"/>
    </location>
</feature>
<protein>
    <recommendedName>
        <fullName evidence="2">B2 bradykinin receptor</fullName>
    </recommendedName>
</protein>
<keyword evidence="6 18" id="KW-1133">Transmembrane helix</keyword>
<dbReference type="GO" id="GO:0009897">
    <property type="term" value="C:external side of plasma membrane"/>
    <property type="evidence" value="ECO:0007669"/>
    <property type="project" value="TreeGrafter"/>
</dbReference>
<evidence type="ECO:0000256" key="11">
    <source>
        <dbReference type="ARBA" id="ARBA00023170"/>
    </source>
</evidence>
<evidence type="ECO:0000313" key="21">
    <source>
        <dbReference type="RefSeq" id="XP_030071110.1"/>
    </source>
</evidence>
<dbReference type="PROSITE" id="PS50262">
    <property type="entry name" value="G_PROTEIN_RECEP_F1_2"/>
    <property type="match status" value="1"/>
</dbReference>
<keyword evidence="5 17" id="KW-0812">Transmembrane</keyword>
<keyword evidence="8 18" id="KW-0472">Membrane</keyword>
<dbReference type="GO" id="GO:0060326">
    <property type="term" value="P:cell chemotaxis"/>
    <property type="evidence" value="ECO:0007669"/>
    <property type="project" value="TreeGrafter"/>
</dbReference>
<keyword evidence="13 17" id="KW-0807">Transducer</keyword>
<dbReference type="Proteomes" id="UP000515156">
    <property type="component" value="Chromosome 9"/>
</dbReference>
<keyword evidence="7 17" id="KW-0297">G-protein coupled receptor</keyword>
<dbReference type="GO" id="GO:0004947">
    <property type="term" value="F:bradykinin receptor activity"/>
    <property type="evidence" value="ECO:0007669"/>
    <property type="project" value="InterPro"/>
</dbReference>
<evidence type="ECO:0000256" key="5">
    <source>
        <dbReference type="ARBA" id="ARBA00022692"/>
    </source>
</evidence>
<dbReference type="GO" id="GO:0006955">
    <property type="term" value="P:immune response"/>
    <property type="evidence" value="ECO:0007669"/>
    <property type="project" value="TreeGrafter"/>
</dbReference>
<dbReference type="SUPFAM" id="SSF81321">
    <property type="entry name" value="Family A G protein-coupled receptor-like"/>
    <property type="match status" value="1"/>
</dbReference>
<feature type="transmembrane region" description="Helical" evidence="18">
    <location>
        <begin position="53"/>
        <end position="75"/>
    </location>
</feature>
<dbReference type="KEGG" id="muo:115478044"/>
<feature type="transmembrane region" description="Helical" evidence="18">
    <location>
        <begin position="257"/>
        <end position="275"/>
    </location>
</feature>
<keyword evidence="9" id="KW-0564">Palmitate</keyword>
<dbReference type="GO" id="GO:0019957">
    <property type="term" value="F:C-C chemokine binding"/>
    <property type="evidence" value="ECO:0007669"/>
    <property type="project" value="TreeGrafter"/>
</dbReference>
<evidence type="ECO:0000256" key="12">
    <source>
        <dbReference type="ARBA" id="ARBA00023180"/>
    </source>
</evidence>
<feature type="transmembrane region" description="Helical" evidence="18">
    <location>
        <begin position="165"/>
        <end position="186"/>
    </location>
</feature>
<sequence length="377" mass="43178">MANITAEESTATYKILMSWNKSLDSHEAAENSSNSSQCSVLVGLDWLFIGQPVFLWIIFVLGVIENVFVLSVFCLHKSRCTVAEIYFGNMAAADLLLVSGLPFWAIFISKEFYWPFGQFMCKAVNALIYMNLYSSIYFLMMVSIDRYLALVKTMSIGRSRRPFCAKLNCFIIWVFALLNSMPTWLYRRVDFSKKLNKTSCLLFYPSEEWTVANHWLLNIVGFLIPLYIIMFCTVQIIKALRDSSMQKLKEIQTEKKAATLVIIVLLVFIICWLPFQLVTFLDTLYIYKVIAGCTVERVLTIATQISSYCAYSNSCLNPMLYVIVGNHFRKKSKELYKELLAGRYWRRNTNASLAKDSSVDTVRTSISMGCPINKLVS</sequence>
<comment type="function">
    <text evidence="15">Receptor for bradykinin. It is associated with G proteins that activate a phosphatidylinositol-calcium second messenger system.</text>
</comment>
<dbReference type="RefSeq" id="XP_030071110.1">
    <property type="nucleotide sequence ID" value="XM_030215250.1"/>
</dbReference>
<keyword evidence="4" id="KW-0597">Phosphoprotein</keyword>
<dbReference type="FunFam" id="1.20.1070.10:FF:000201">
    <property type="entry name" value="Bradykinin receptor B2"/>
    <property type="match status" value="1"/>
</dbReference>
<keyword evidence="3" id="KW-1003">Cell membrane</keyword>
<dbReference type="FunCoup" id="A0A6P7Z6Q8">
    <property type="interactions" value="1252"/>
</dbReference>
<dbReference type="PANTHER" id="PTHR10489">
    <property type="entry name" value="CELL ADHESION MOLECULE"/>
    <property type="match status" value="1"/>
</dbReference>
<evidence type="ECO:0000256" key="2">
    <source>
        <dbReference type="ARBA" id="ARBA00013512"/>
    </source>
</evidence>
<dbReference type="Pfam" id="PF00001">
    <property type="entry name" value="7tm_1"/>
    <property type="match status" value="1"/>
</dbReference>
<dbReference type="GO" id="GO:0042310">
    <property type="term" value="P:vasoconstriction"/>
    <property type="evidence" value="ECO:0007669"/>
    <property type="project" value="InterPro"/>
</dbReference>
<feature type="transmembrane region" description="Helical" evidence="18">
    <location>
        <begin position="87"/>
        <end position="106"/>
    </location>
</feature>
<dbReference type="InterPro" id="IPR000496">
    <property type="entry name" value="Brdyknn_rcpt"/>
</dbReference>
<keyword evidence="11 17" id="KW-0675">Receptor</keyword>
<evidence type="ECO:0000256" key="18">
    <source>
        <dbReference type="SAM" id="Phobius"/>
    </source>
</evidence>
<evidence type="ECO:0000256" key="15">
    <source>
        <dbReference type="ARBA" id="ARBA00025423"/>
    </source>
</evidence>
<keyword evidence="20" id="KW-1185">Reference proteome</keyword>
<dbReference type="InterPro" id="IPR001504">
    <property type="entry name" value="Brdyknn_2_rcpt"/>
</dbReference>
<dbReference type="InterPro" id="IPR050119">
    <property type="entry name" value="CCR1-9-like"/>
</dbReference>
<evidence type="ECO:0000256" key="8">
    <source>
        <dbReference type="ARBA" id="ARBA00023136"/>
    </source>
</evidence>
<dbReference type="InterPro" id="IPR017452">
    <property type="entry name" value="GPCR_Rhodpsn_7TM"/>
</dbReference>
<dbReference type="PROSITE" id="PS00237">
    <property type="entry name" value="G_PROTEIN_RECEP_F1_1"/>
    <property type="match status" value="1"/>
</dbReference>